<evidence type="ECO:0000313" key="3">
    <source>
        <dbReference type="Proteomes" id="UP000823790"/>
    </source>
</evidence>
<dbReference type="RefSeq" id="WP_209615611.1">
    <property type="nucleotide sequence ID" value="NZ_JAGJRS010000007.1"/>
</dbReference>
<sequence length="62" mass="6786">MNTSHPGKGDDAERNRRTGGDPGEEIPKRPADTTASGEATNDTGEDNQRQKGERSAEDYVRR</sequence>
<protein>
    <submittedName>
        <fullName evidence="2">Uncharacterized protein</fullName>
    </submittedName>
</protein>
<organism evidence="2 3">
    <name type="scientific">Frateuria flava</name>
    <dbReference type="NCBI Taxonomy" id="2821489"/>
    <lineage>
        <taxon>Bacteria</taxon>
        <taxon>Pseudomonadati</taxon>
        <taxon>Pseudomonadota</taxon>
        <taxon>Gammaproteobacteria</taxon>
        <taxon>Lysobacterales</taxon>
        <taxon>Rhodanobacteraceae</taxon>
        <taxon>Frateuria</taxon>
    </lineage>
</organism>
<keyword evidence="3" id="KW-1185">Reference proteome</keyword>
<reference evidence="2 3" key="1">
    <citation type="submission" date="2021-04" db="EMBL/GenBank/DDBJ databases">
        <authorList>
            <person name="Huq M.A."/>
        </authorList>
    </citation>
    <scope>NUCLEOTIDE SEQUENCE [LARGE SCALE GENOMIC DNA]</scope>
    <source>
        <strain evidence="2 3">MAH-13</strain>
    </source>
</reference>
<proteinExistence type="predicted"/>
<name>A0ABS4DJP3_9GAMM</name>
<feature type="compositionally biased region" description="Basic and acidic residues" evidence="1">
    <location>
        <begin position="7"/>
        <end position="31"/>
    </location>
</feature>
<evidence type="ECO:0000313" key="2">
    <source>
        <dbReference type="EMBL" id="MBP1473277.1"/>
    </source>
</evidence>
<feature type="compositionally biased region" description="Polar residues" evidence="1">
    <location>
        <begin position="33"/>
        <end position="42"/>
    </location>
</feature>
<dbReference type="EMBL" id="JAGJRS010000007">
    <property type="protein sequence ID" value="MBP1473277.1"/>
    <property type="molecule type" value="Genomic_DNA"/>
</dbReference>
<gene>
    <name evidence="2" type="ORF">J7I44_03145</name>
</gene>
<comment type="caution">
    <text evidence="2">The sequence shown here is derived from an EMBL/GenBank/DDBJ whole genome shotgun (WGS) entry which is preliminary data.</text>
</comment>
<feature type="compositionally biased region" description="Basic and acidic residues" evidence="1">
    <location>
        <begin position="46"/>
        <end position="62"/>
    </location>
</feature>
<dbReference type="Proteomes" id="UP000823790">
    <property type="component" value="Unassembled WGS sequence"/>
</dbReference>
<accession>A0ABS4DJP3</accession>
<evidence type="ECO:0000256" key="1">
    <source>
        <dbReference type="SAM" id="MobiDB-lite"/>
    </source>
</evidence>
<feature type="region of interest" description="Disordered" evidence="1">
    <location>
        <begin position="1"/>
        <end position="62"/>
    </location>
</feature>